<name>A0AAU6NV59_9CAUD</name>
<reference evidence="1" key="1">
    <citation type="submission" date="2024-01" db="EMBL/GenBank/DDBJ databases">
        <title>Isolation and characterization of Escherichia phage BME3.</title>
        <authorList>
            <person name="Toaquiza B."/>
            <person name="Quito-Avila D.F."/>
            <person name="Maldonado-Alvarado P.G."/>
            <person name="Montiel M M."/>
        </authorList>
    </citation>
    <scope>NUCLEOTIDE SEQUENCE</scope>
</reference>
<proteinExistence type="predicted"/>
<dbReference type="EMBL" id="PP239276">
    <property type="protein sequence ID" value="WWY66474.1"/>
    <property type="molecule type" value="Genomic_DNA"/>
</dbReference>
<protein>
    <recommendedName>
        <fullName evidence="2">Phage protein</fullName>
    </recommendedName>
</protein>
<sequence length="43" mass="5017">MQGLTDVEKEAYVYTKEEIEDSLYLTDNIKNGIFECKLKGEEE</sequence>
<organism evidence="1">
    <name type="scientific">Escherichia phage BME3</name>
    <dbReference type="NCBI Taxonomy" id="3119681"/>
    <lineage>
        <taxon>Viruses</taxon>
        <taxon>Duplodnaviria</taxon>
        <taxon>Heunggongvirae</taxon>
        <taxon>Uroviricota</taxon>
        <taxon>Caudoviricetes</taxon>
        <taxon>Stephanstirmvirinae</taxon>
        <taxon>Justusliebigvirus</taxon>
    </lineage>
</organism>
<evidence type="ECO:0008006" key="2">
    <source>
        <dbReference type="Google" id="ProtNLM"/>
    </source>
</evidence>
<evidence type="ECO:0000313" key="1">
    <source>
        <dbReference type="EMBL" id="WWY66474.1"/>
    </source>
</evidence>
<accession>A0AAU6NV59</accession>